<keyword evidence="3" id="KW-1185">Reference proteome</keyword>
<accession>C8X7L4</accession>
<evidence type="ECO:0000313" key="2">
    <source>
        <dbReference type="EMBL" id="ACV78967.1"/>
    </source>
</evidence>
<dbReference type="InParanoid" id="C8X7L4"/>
<dbReference type="EMBL" id="CP001737">
    <property type="protein sequence ID" value="ACV78967.1"/>
    <property type="molecule type" value="Genomic_DNA"/>
</dbReference>
<dbReference type="Proteomes" id="UP000002218">
    <property type="component" value="Chromosome"/>
</dbReference>
<dbReference type="HOGENOM" id="CLU_2650677_0_0_11"/>
<keyword evidence="1" id="KW-0472">Membrane</keyword>
<dbReference type="RefSeq" id="WP_015747848.1">
    <property type="nucleotide sequence ID" value="NC_013235.1"/>
</dbReference>
<evidence type="ECO:0000256" key="1">
    <source>
        <dbReference type="SAM" id="Phobius"/>
    </source>
</evidence>
<feature type="transmembrane region" description="Helical" evidence="1">
    <location>
        <begin position="51"/>
        <end position="72"/>
    </location>
</feature>
<keyword evidence="1" id="KW-0812">Transmembrane</keyword>
<dbReference type="KEGG" id="nml:Namu_2616"/>
<keyword evidence="1" id="KW-1133">Transmembrane helix</keyword>
<protein>
    <submittedName>
        <fullName evidence="2">AzlC-like protein</fullName>
    </submittedName>
</protein>
<reference evidence="3" key="1">
    <citation type="submission" date="2009-09" db="EMBL/GenBank/DDBJ databases">
        <title>The complete genome of Nakamurella multipartita DSM 44233.</title>
        <authorList>
            <consortium name="US DOE Joint Genome Institute (JGI-PGF)"/>
            <person name="Lucas S."/>
            <person name="Copeland A."/>
            <person name="Lapidus A."/>
            <person name="Glavina del Rio T."/>
            <person name="Dalin E."/>
            <person name="Tice H."/>
            <person name="Bruce D."/>
            <person name="Goodwin L."/>
            <person name="Pitluck S."/>
            <person name="Kyrpides N."/>
            <person name="Mavromatis K."/>
            <person name="Ivanova N."/>
            <person name="Ovchinnikova G."/>
            <person name="Sims D."/>
            <person name="Meincke L."/>
            <person name="Brettin T."/>
            <person name="Detter J.C."/>
            <person name="Han C."/>
            <person name="Larimer F."/>
            <person name="Land M."/>
            <person name="Hauser L."/>
            <person name="Markowitz V."/>
            <person name="Cheng J.-F."/>
            <person name="Hugenholtz P."/>
            <person name="Woyke T."/>
            <person name="Wu D."/>
            <person name="Klenk H.-P."/>
            <person name="Eisen J.A."/>
        </authorList>
    </citation>
    <scope>NUCLEOTIDE SEQUENCE [LARGE SCALE GENOMIC DNA]</scope>
    <source>
        <strain evidence="3">ATCC 700099 / DSM 44233 / CIP 104796 / JCM 9543 / NBRC 105858 / Y-104</strain>
    </source>
</reference>
<reference evidence="2 3" key="2">
    <citation type="journal article" date="2010" name="Stand. Genomic Sci.">
        <title>Complete genome sequence of Nakamurella multipartita type strain (Y-104).</title>
        <authorList>
            <person name="Tice H."/>
            <person name="Mayilraj S."/>
            <person name="Sims D."/>
            <person name="Lapidus A."/>
            <person name="Nolan M."/>
            <person name="Lucas S."/>
            <person name="Glavina Del Rio T."/>
            <person name="Copeland A."/>
            <person name="Cheng J.F."/>
            <person name="Meincke L."/>
            <person name="Bruce D."/>
            <person name="Goodwin L."/>
            <person name="Pitluck S."/>
            <person name="Ivanova N."/>
            <person name="Mavromatis K."/>
            <person name="Ovchinnikova G."/>
            <person name="Pati A."/>
            <person name="Chen A."/>
            <person name="Palaniappan K."/>
            <person name="Land M."/>
            <person name="Hauser L."/>
            <person name="Chang Y.J."/>
            <person name="Jeffries C.D."/>
            <person name="Detter J.C."/>
            <person name="Brettin T."/>
            <person name="Rohde M."/>
            <person name="Goker M."/>
            <person name="Bristow J."/>
            <person name="Eisen J.A."/>
            <person name="Markowitz V."/>
            <person name="Hugenholtz P."/>
            <person name="Kyrpides N.C."/>
            <person name="Klenk H.P."/>
            <person name="Chen F."/>
        </authorList>
    </citation>
    <scope>NUCLEOTIDE SEQUENCE [LARGE SCALE GENOMIC DNA]</scope>
    <source>
        <strain evidence="3">ATCC 700099 / DSM 44233 / CIP 104796 / JCM 9543 / NBRC 105858 / Y-104</strain>
    </source>
</reference>
<gene>
    <name evidence="2" type="ordered locus">Namu_2616</name>
</gene>
<organism evidence="2 3">
    <name type="scientific">Nakamurella multipartita (strain ATCC 700099 / DSM 44233 / CIP 104796 / JCM 9543 / NBRC 105858 / Y-104)</name>
    <name type="common">Microsphaera multipartita</name>
    <dbReference type="NCBI Taxonomy" id="479431"/>
    <lineage>
        <taxon>Bacteria</taxon>
        <taxon>Bacillati</taxon>
        <taxon>Actinomycetota</taxon>
        <taxon>Actinomycetes</taxon>
        <taxon>Nakamurellales</taxon>
        <taxon>Nakamurellaceae</taxon>
        <taxon>Nakamurella</taxon>
    </lineage>
</organism>
<proteinExistence type="predicted"/>
<dbReference type="STRING" id="479431.Namu_2616"/>
<name>C8X7L4_NAKMY</name>
<evidence type="ECO:0000313" key="3">
    <source>
        <dbReference type="Proteomes" id="UP000002218"/>
    </source>
</evidence>
<dbReference type="AlphaFoldDB" id="C8X7L4"/>
<sequence length="76" mass="6985">MAVGSIDSGSTVLAAAVPLGLAAVVAPQLRTGSGFVAVAAAVTVSFASASWPAGTGVLGAMGASALAGGLTAGRSR</sequence>